<evidence type="ECO:0000313" key="2">
    <source>
        <dbReference type="EMBL" id="SIT22618.1"/>
    </source>
</evidence>
<dbReference type="SUPFAM" id="SSF52096">
    <property type="entry name" value="ClpP/crotonase"/>
    <property type="match status" value="1"/>
</dbReference>
<dbReference type="KEGG" id="fln:FLA_1217"/>
<protein>
    <submittedName>
        <fullName evidence="2">Peptidase family S41</fullName>
    </submittedName>
</protein>
<evidence type="ECO:0000313" key="3">
    <source>
        <dbReference type="Proteomes" id="UP000186917"/>
    </source>
</evidence>
<dbReference type="AlphaFoldDB" id="A0A173MCH3"/>
<dbReference type="STRING" id="477680.SAMN05421788_105334"/>
<dbReference type="Pfam" id="PF03572">
    <property type="entry name" value="Peptidase_S41"/>
    <property type="match status" value="1"/>
</dbReference>
<dbReference type="Gene3D" id="3.90.226.10">
    <property type="entry name" value="2-enoyl-CoA Hydratase, Chain A, domain 1"/>
    <property type="match status" value="1"/>
</dbReference>
<dbReference type="GO" id="GO:0006508">
    <property type="term" value="P:proteolysis"/>
    <property type="evidence" value="ECO:0007669"/>
    <property type="project" value="InterPro"/>
</dbReference>
<organism evidence="2 3">
    <name type="scientific">Filimonas lacunae</name>
    <dbReference type="NCBI Taxonomy" id="477680"/>
    <lineage>
        <taxon>Bacteria</taxon>
        <taxon>Pseudomonadati</taxon>
        <taxon>Bacteroidota</taxon>
        <taxon>Chitinophagia</taxon>
        <taxon>Chitinophagales</taxon>
        <taxon>Chitinophagaceae</taxon>
        <taxon>Filimonas</taxon>
    </lineage>
</organism>
<sequence>MVPAWLAGLVVCGQPAHSAKKYSPEALRIDLLYIQYQLLNVQANPFALHNKASWEQLFSKLEKECKDSLTAEEFVKRMSAVIALLGDEHAHLDVAAATKVSGSATSGNARQSAAEQLRYAVYGKTGYLYAGSFDSWSQQETARYGAVLDSIFYQIHLDKLNKLVIDVSENSGGNSALGEMIIEHFYTKPYLDYSCNWRRSDEYARLLDSWGFKPEERYMQLSPGKILHLPSDTIRPAPGAYTFNGKVYVMVGDGTFSSAIIFATLVKDNHLATLIGTTPASGHPTHFGELYNTTTPVLKLQLRFGVKEWIRPAGTGGENVLKPDIEMPVKGMNIASLMDRVSRL</sequence>
<dbReference type="EMBL" id="FTOR01000005">
    <property type="protein sequence ID" value="SIT22618.1"/>
    <property type="molecule type" value="Genomic_DNA"/>
</dbReference>
<keyword evidence="3" id="KW-1185">Reference proteome</keyword>
<dbReference type="InterPro" id="IPR005151">
    <property type="entry name" value="Tail-specific_protease"/>
</dbReference>
<accession>A0A173MCH3</accession>
<evidence type="ECO:0000259" key="1">
    <source>
        <dbReference type="Pfam" id="PF03572"/>
    </source>
</evidence>
<proteinExistence type="predicted"/>
<dbReference type="Proteomes" id="UP000186917">
    <property type="component" value="Unassembled WGS sequence"/>
</dbReference>
<reference evidence="3" key="1">
    <citation type="submission" date="2017-01" db="EMBL/GenBank/DDBJ databases">
        <authorList>
            <person name="Varghese N."/>
            <person name="Submissions S."/>
        </authorList>
    </citation>
    <scope>NUCLEOTIDE SEQUENCE [LARGE SCALE GENOMIC DNA]</scope>
    <source>
        <strain evidence="3">DSM 21054</strain>
    </source>
</reference>
<gene>
    <name evidence="2" type="ORF">SAMN05421788_105334</name>
</gene>
<dbReference type="GO" id="GO:0008236">
    <property type="term" value="F:serine-type peptidase activity"/>
    <property type="evidence" value="ECO:0007669"/>
    <property type="project" value="InterPro"/>
</dbReference>
<dbReference type="InterPro" id="IPR029045">
    <property type="entry name" value="ClpP/crotonase-like_dom_sf"/>
</dbReference>
<name>A0A173MCH3_9BACT</name>
<feature type="domain" description="Tail specific protease" evidence="1">
    <location>
        <begin position="125"/>
        <end position="326"/>
    </location>
</feature>